<proteinExistence type="predicted"/>
<sequence>MCQEKKHALFLRSLRRPITTSIEAVPLRHETVYAHLFILVLPTGSFGCQNEIRIGGTQH</sequence>
<dbReference type="HOGENOM" id="CLU_2961706_0_0_1"/>
<accession>A0A0C9Z5W3</accession>
<keyword evidence="2" id="KW-1185">Reference proteome</keyword>
<dbReference type="AlphaFoldDB" id="A0A0C9Z5W3"/>
<reference evidence="1 2" key="1">
    <citation type="submission" date="2014-04" db="EMBL/GenBank/DDBJ databases">
        <authorList>
            <consortium name="DOE Joint Genome Institute"/>
            <person name="Kuo A."/>
            <person name="Kohler A."/>
            <person name="Costa M.D."/>
            <person name="Nagy L.G."/>
            <person name="Floudas D."/>
            <person name="Copeland A."/>
            <person name="Barry K.W."/>
            <person name="Cichocki N."/>
            <person name="Veneault-Fourrey C."/>
            <person name="LaButti K."/>
            <person name="Lindquist E.A."/>
            <person name="Lipzen A."/>
            <person name="Lundell T."/>
            <person name="Morin E."/>
            <person name="Murat C."/>
            <person name="Sun H."/>
            <person name="Tunlid A."/>
            <person name="Henrissat B."/>
            <person name="Grigoriev I.V."/>
            <person name="Hibbett D.S."/>
            <person name="Martin F."/>
            <person name="Nordberg H.P."/>
            <person name="Cantor M.N."/>
            <person name="Hua S.X."/>
        </authorList>
    </citation>
    <scope>NUCLEOTIDE SEQUENCE [LARGE SCALE GENOMIC DNA]</scope>
    <source>
        <strain evidence="1 2">441</strain>
    </source>
</reference>
<gene>
    <name evidence="1" type="ORF">PISMIDRAFT_684893</name>
</gene>
<dbReference type="Proteomes" id="UP000054018">
    <property type="component" value="Unassembled WGS sequence"/>
</dbReference>
<reference evidence="2" key="2">
    <citation type="submission" date="2015-01" db="EMBL/GenBank/DDBJ databases">
        <title>Evolutionary Origins and Diversification of the Mycorrhizal Mutualists.</title>
        <authorList>
            <consortium name="DOE Joint Genome Institute"/>
            <consortium name="Mycorrhizal Genomics Consortium"/>
            <person name="Kohler A."/>
            <person name="Kuo A."/>
            <person name="Nagy L.G."/>
            <person name="Floudas D."/>
            <person name="Copeland A."/>
            <person name="Barry K.W."/>
            <person name="Cichocki N."/>
            <person name="Veneault-Fourrey C."/>
            <person name="LaButti K."/>
            <person name="Lindquist E.A."/>
            <person name="Lipzen A."/>
            <person name="Lundell T."/>
            <person name="Morin E."/>
            <person name="Murat C."/>
            <person name="Riley R."/>
            <person name="Ohm R."/>
            <person name="Sun H."/>
            <person name="Tunlid A."/>
            <person name="Henrissat B."/>
            <person name="Grigoriev I.V."/>
            <person name="Hibbett D.S."/>
            <person name="Martin F."/>
        </authorList>
    </citation>
    <scope>NUCLEOTIDE SEQUENCE [LARGE SCALE GENOMIC DNA]</scope>
    <source>
        <strain evidence="2">441</strain>
    </source>
</reference>
<name>A0A0C9Z5W3_9AGAM</name>
<evidence type="ECO:0000313" key="1">
    <source>
        <dbReference type="EMBL" id="KIK17837.1"/>
    </source>
</evidence>
<dbReference type="EMBL" id="KN833818">
    <property type="protein sequence ID" value="KIK17837.1"/>
    <property type="molecule type" value="Genomic_DNA"/>
</dbReference>
<organism evidence="1 2">
    <name type="scientific">Pisolithus microcarpus 441</name>
    <dbReference type="NCBI Taxonomy" id="765257"/>
    <lineage>
        <taxon>Eukaryota</taxon>
        <taxon>Fungi</taxon>
        <taxon>Dikarya</taxon>
        <taxon>Basidiomycota</taxon>
        <taxon>Agaricomycotina</taxon>
        <taxon>Agaricomycetes</taxon>
        <taxon>Agaricomycetidae</taxon>
        <taxon>Boletales</taxon>
        <taxon>Sclerodermatineae</taxon>
        <taxon>Pisolithaceae</taxon>
        <taxon>Pisolithus</taxon>
    </lineage>
</organism>
<protein>
    <submittedName>
        <fullName evidence="1">Unplaced genomic scaffold scaffold_134, whole genome shotgun sequence</fullName>
    </submittedName>
</protein>
<evidence type="ECO:0000313" key="2">
    <source>
        <dbReference type="Proteomes" id="UP000054018"/>
    </source>
</evidence>